<name>V4QZ06_9HYPH</name>
<sequence>MPELVEQPPETLERHLTSTSEPRIGLALSAGGARGLAHVQALAAFDELGLKPHRIAGTSMGAVVGAAYAAGLSAREIRQHMVEVFKDRREVFARLWRARSGRFGDLMTPNLTNRAQANPERLLHAFLPHAVDGRIEDTKIPLAIVASDFYGWHEVALTAGPLRRAIAASIAIPMVLKPVIVDKRVMVDGGACNPLPVEIAAQGADFVVAVDVINGPHGPGGKIPTAYETAFGASQLMMQSIVKAKMASRPPDILIRPEIAPYRVLDFLKAREILESTEATKERLKREIDRLMVKSQA</sequence>
<dbReference type="EMBL" id="AWXZ01000029">
    <property type="protein sequence ID" value="ESR24962.1"/>
    <property type="molecule type" value="Genomic_DNA"/>
</dbReference>
<gene>
    <name evidence="7" type="ORF">N177_2285</name>
</gene>
<dbReference type="Proteomes" id="UP000017819">
    <property type="component" value="Unassembled WGS sequence"/>
</dbReference>
<dbReference type="GO" id="GO:0016787">
    <property type="term" value="F:hydrolase activity"/>
    <property type="evidence" value="ECO:0007669"/>
    <property type="project" value="UniProtKB-UniRule"/>
</dbReference>
<keyword evidence="1 4" id="KW-0378">Hydrolase</keyword>
<organism evidence="7 8">
    <name type="scientific">Lutibaculum baratangense AMV1</name>
    <dbReference type="NCBI Taxonomy" id="631454"/>
    <lineage>
        <taxon>Bacteria</taxon>
        <taxon>Pseudomonadati</taxon>
        <taxon>Pseudomonadota</taxon>
        <taxon>Alphaproteobacteria</taxon>
        <taxon>Hyphomicrobiales</taxon>
        <taxon>Tepidamorphaceae</taxon>
        <taxon>Lutibaculum</taxon>
    </lineage>
</organism>
<evidence type="ECO:0000256" key="1">
    <source>
        <dbReference type="ARBA" id="ARBA00022801"/>
    </source>
</evidence>
<keyword evidence="2 4" id="KW-0442">Lipid degradation</keyword>
<dbReference type="InterPro" id="IPR016035">
    <property type="entry name" value="Acyl_Trfase/lysoPLipase"/>
</dbReference>
<dbReference type="Pfam" id="PF01734">
    <property type="entry name" value="Patatin"/>
    <property type="match status" value="1"/>
</dbReference>
<feature type="active site" description="Nucleophile" evidence="4">
    <location>
        <position position="59"/>
    </location>
</feature>
<dbReference type="RefSeq" id="WP_023432415.1">
    <property type="nucleotide sequence ID" value="NZ_AWXZ01000029.1"/>
</dbReference>
<accession>V4QZ06</accession>
<feature type="coiled-coil region" evidence="5">
    <location>
        <begin position="267"/>
        <end position="294"/>
    </location>
</feature>
<dbReference type="InterPro" id="IPR002641">
    <property type="entry name" value="PNPLA_dom"/>
</dbReference>
<dbReference type="OrthoDB" id="5290098at2"/>
<keyword evidence="3 4" id="KW-0443">Lipid metabolism</keyword>
<comment type="caution">
    <text evidence="4">Lacks conserved residue(s) required for the propagation of feature annotation.</text>
</comment>
<dbReference type="SUPFAM" id="SSF52151">
    <property type="entry name" value="FabD/lysophospholipase-like"/>
    <property type="match status" value="1"/>
</dbReference>
<feature type="short sequence motif" description="DGA/G" evidence="4">
    <location>
        <begin position="188"/>
        <end position="190"/>
    </location>
</feature>
<evidence type="ECO:0000256" key="5">
    <source>
        <dbReference type="SAM" id="Coils"/>
    </source>
</evidence>
<evidence type="ECO:0000313" key="7">
    <source>
        <dbReference type="EMBL" id="ESR24962.1"/>
    </source>
</evidence>
<proteinExistence type="predicted"/>
<dbReference type="InterPro" id="IPR050301">
    <property type="entry name" value="NTE"/>
</dbReference>
<keyword evidence="8" id="KW-1185">Reference proteome</keyword>
<feature type="domain" description="PNPLA" evidence="6">
    <location>
        <begin position="26"/>
        <end position="201"/>
    </location>
</feature>
<keyword evidence="5" id="KW-0175">Coiled coil</keyword>
<dbReference type="PANTHER" id="PTHR14226">
    <property type="entry name" value="NEUROPATHY TARGET ESTERASE/SWISS CHEESE D.MELANOGASTER"/>
    <property type="match status" value="1"/>
</dbReference>
<evidence type="ECO:0000259" key="6">
    <source>
        <dbReference type="PROSITE" id="PS51635"/>
    </source>
</evidence>
<dbReference type="STRING" id="631454.N177_2285"/>
<feature type="short sequence motif" description="GXSXG" evidence="4">
    <location>
        <begin position="57"/>
        <end position="61"/>
    </location>
</feature>
<dbReference type="Gene3D" id="3.40.1090.10">
    <property type="entry name" value="Cytosolic phospholipase A2 catalytic domain"/>
    <property type="match status" value="2"/>
</dbReference>
<reference evidence="7 8" key="1">
    <citation type="journal article" date="2014" name="Genome Announc.">
        <title>Draft Genome Sequence of Lutibaculum baratangense Strain AMV1T, Isolated from a Mud Volcano in Andamans, India.</title>
        <authorList>
            <person name="Singh A."/>
            <person name="Sreenivas A."/>
            <person name="Sathyanarayana Reddy G."/>
            <person name="Pinnaka A.K."/>
            <person name="Shivaji S."/>
        </authorList>
    </citation>
    <scope>NUCLEOTIDE SEQUENCE [LARGE SCALE GENOMIC DNA]</scope>
    <source>
        <strain evidence="7 8">AMV1</strain>
    </source>
</reference>
<dbReference type="PANTHER" id="PTHR14226:SF29">
    <property type="entry name" value="NEUROPATHY TARGET ESTERASE SWS"/>
    <property type="match status" value="1"/>
</dbReference>
<protein>
    <recommendedName>
        <fullName evidence="6">PNPLA domain-containing protein</fullName>
    </recommendedName>
</protein>
<evidence type="ECO:0000256" key="4">
    <source>
        <dbReference type="PROSITE-ProRule" id="PRU01161"/>
    </source>
</evidence>
<dbReference type="eggNOG" id="COG1752">
    <property type="taxonomic scope" value="Bacteria"/>
</dbReference>
<dbReference type="PROSITE" id="PS51635">
    <property type="entry name" value="PNPLA"/>
    <property type="match status" value="1"/>
</dbReference>
<dbReference type="GO" id="GO:0016042">
    <property type="term" value="P:lipid catabolic process"/>
    <property type="evidence" value="ECO:0007669"/>
    <property type="project" value="UniProtKB-UniRule"/>
</dbReference>
<comment type="caution">
    <text evidence="7">The sequence shown here is derived from an EMBL/GenBank/DDBJ whole genome shotgun (WGS) entry which is preliminary data.</text>
</comment>
<evidence type="ECO:0000313" key="8">
    <source>
        <dbReference type="Proteomes" id="UP000017819"/>
    </source>
</evidence>
<feature type="active site" description="Proton acceptor" evidence="4">
    <location>
        <position position="188"/>
    </location>
</feature>
<dbReference type="AlphaFoldDB" id="V4QZ06"/>
<evidence type="ECO:0000256" key="3">
    <source>
        <dbReference type="ARBA" id="ARBA00023098"/>
    </source>
</evidence>
<evidence type="ECO:0000256" key="2">
    <source>
        <dbReference type="ARBA" id="ARBA00022963"/>
    </source>
</evidence>